<dbReference type="EMBL" id="CP000724">
    <property type="protein sequence ID" value="ABR49498.1"/>
    <property type="molecule type" value="Genomic_DNA"/>
</dbReference>
<sequence length="89" mass="10227">MNHEEVKHKLFQSPEVKREYDDLKVLYAIKKEIIQLRLAQGLSQKELAEKVGTKQSAISRLEGGEYNPSIEFLSKVAHALGKEIHINFH</sequence>
<dbReference type="RefSeq" id="WP_012064461.1">
    <property type="nucleotide sequence ID" value="NC_009633.1"/>
</dbReference>
<dbReference type="HOGENOM" id="CLU_066192_18_1_9"/>
<dbReference type="AlphaFoldDB" id="A6TTI0"/>
<proteinExistence type="predicted"/>
<dbReference type="Proteomes" id="UP000001572">
    <property type="component" value="Chromosome"/>
</dbReference>
<dbReference type="STRING" id="293826.Amet_3370"/>
<dbReference type="InterPro" id="IPR010982">
    <property type="entry name" value="Lambda_DNA-bd_dom_sf"/>
</dbReference>
<dbReference type="Pfam" id="PF01381">
    <property type="entry name" value="HTH_3"/>
    <property type="match status" value="1"/>
</dbReference>
<keyword evidence="1" id="KW-0238">DNA-binding</keyword>
<dbReference type="GO" id="GO:0003677">
    <property type="term" value="F:DNA binding"/>
    <property type="evidence" value="ECO:0007669"/>
    <property type="project" value="UniProtKB-KW"/>
</dbReference>
<evidence type="ECO:0000256" key="1">
    <source>
        <dbReference type="ARBA" id="ARBA00023125"/>
    </source>
</evidence>
<evidence type="ECO:0000313" key="4">
    <source>
        <dbReference type="Proteomes" id="UP000001572"/>
    </source>
</evidence>
<dbReference type="CDD" id="cd00093">
    <property type="entry name" value="HTH_XRE"/>
    <property type="match status" value="1"/>
</dbReference>
<dbReference type="PANTHER" id="PTHR46558">
    <property type="entry name" value="TRACRIPTIONAL REGULATORY PROTEIN-RELATED-RELATED"/>
    <property type="match status" value="1"/>
</dbReference>
<dbReference type="SMART" id="SM00530">
    <property type="entry name" value="HTH_XRE"/>
    <property type="match status" value="1"/>
</dbReference>
<name>A6TTI0_ALKMQ</name>
<evidence type="ECO:0000259" key="2">
    <source>
        <dbReference type="PROSITE" id="PS50943"/>
    </source>
</evidence>
<protein>
    <submittedName>
        <fullName evidence="3">Putative transcriptional regulator, XRE family</fullName>
    </submittedName>
</protein>
<dbReference type="Gene3D" id="1.10.260.40">
    <property type="entry name" value="lambda repressor-like DNA-binding domains"/>
    <property type="match status" value="1"/>
</dbReference>
<dbReference type="InterPro" id="IPR001387">
    <property type="entry name" value="Cro/C1-type_HTH"/>
</dbReference>
<accession>A6TTI0</accession>
<dbReference type="SUPFAM" id="SSF47413">
    <property type="entry name" value="lambda repressor-like DNA-binding domains"/>
    <property type="match status" value="1"/>
</dbReference>
<dbReference type="PANTHER" id="PTHR46558:SF4">
    <property type="entry name" value="DNA-BIDING PHAGE PROTEIN"/>
    <property type="match status" value="1"/>
</dbReference>
<organism evidence="3 4">
    <name type="scientific">Alkaliphilus metalliredigens (strain QYMF)</name>
    <dbReference type="NCBI Taxonomy" id="293826"/>
    <lineage>
        <taxon>Bacteria</taxon>
        <taxon>Bacillati</taxon>
        <taxon>Bacillota</taxon>
        <taxon>Clostridia</taxon>
        <taxon>Peptostreptococcales</taxon>
        <taxon>Natronincolaceae</taxon>
        <taxon>Alkaliphilus</taxon>
    </lineage>
</organism>
<evidence type="ECO:0000313" key="3">
    <source>
        <dbReference type="EMBL" id="ABR49498.1"/>
    </source>
</evidence>
<feature type="domain" description="HTH cro/C1-type" evidence="2">
    <location>
        <begin position="33"/>
        <end position="87"/>
    </location>
</feature>
<dbReference type="KEGG" id="amt:Amet_3370"/>
<dbReference type="PROSITE" id="PS50943">
    <property type="entry name" value="HTH_CROC1"/>
    <property type="match status" value="1"/>
</dbReference>
<keyword evidence="4" id="KW-1185">Reference proteome</keyword>
<reference evidence="4" key="1">
    <citation type="journal article" date="2016" name="Genome Announc.">
        <title>Complete genome sequence of Alkaliphilus metalliredigens strain QYMF, an alkaliphilic and metal-reducing bacterium isolated from borax-contaminated leachate ponds.</title>
        <authorList>
            <person name="Hwang C."/>
            <person name="Copeland A."/>
            <person name="Lucas S."/>
            <person name="Lapidus A."/>
            <person name="Barry K."/>
            <person name="Detter J.C."/>
            <person name="Glavina Del Rio T."/>
            <person name="Hammon N."/>
            <person name="Israni S."/>
            <person name="Dalin E."/>
            <person name="Tice H."/>
            <person name="Pitluck S."/>
            <person name="Chertkov O."/>
            <person name="Brettin T."/>
            <person name="Bruce D."/>
            <person name="Han C."/>
            <person name="Schmutz J."/>
            <person name="Larimer F."/>
            <person name="Land M.L."/>
            <person name="Hauser L."/>
            <person name="Kyrpides N."/>
            <person name="Mikhailova N."/>
            <person name="Ye Q."/>
            <person name="Zhou J."/>
            <person name="Richardson P."/>
            <person name="Fields M.W."/>
        </authorList>
    </citation>
    <scope>NUCLEOTIDE SEQUENCE [LARGE SCALE GENOMIC DNA]</scope>
    <source>
        <strain evidence="4">QYMF</strain>
    </source>
</reference>
<gene>
    <name evidence="3" type="ordered locus">Amet_3370</name>
</gene>
<dbReference type="eggNOG" id="COG3620">
    <property type="taxonomic scope" value="Bacteria"/>
</dbReference>
<dbReference type="OrthoDB" id="428540at2"/>